<dbReference type="SUPFAM" id="SSF52540">
    <property type="entry name" value="P-loop containing nucleoside triphosphate hydrolases"/>
    <property type="match status" value="1"/>
</dbReference>
<evidence type="ECO:0000256" key="2">
    <source>
        <dbReference type="ARBA" id="ARBA00022801"/>
    </source>
</evidence>
<dbReference type="Gene3D" id="3.40.50.300">
    <property type="entry name" value="P-loop containing nucleotide triphosphate hydrolases"/>
    <property type="match status" value="2"/>
</dbReference>
<dbReference type="PROSITE" id="PS51194">
    <property type="entry name" value="HELICASE_CTER"/>
    <property type="match status" value="1"/>
</dbReference>
<dbReference type="SMART" id="SM00490">
    <property type="entry name" value="HELICc"/>
    <property type="match status" value="1"/>
</dbReference>
<evidence type="ECO:0000313" key="9">
    <source>
        <dbReference type="Proteomes" id="UP000236319"/>
    </source>
</evidence>
<keyword evidence="2 5" id="KW-0378">Hydrolase</keyword>
<protein>
    <recommendedName>
        <fullName evidence="5">ATP-dependent RNA helicase</fullName>
        <ecNumber evidence="5">3.6.4.13</ecNumber>
    </recommendedName>
</protein>
<dbReference type="EMBL" id="BDSA01000004">
    <property type="protein sequence ID" value="GBE62371.1"/>
    <property type="molecule type" value="Genomic_DNA"/>
</dbReference>
<dbReference type="GO" id="GO:0003724">
    <property type="term" value="F:RNA helicase activity"/>
    <property type="evidence" value="ECO:0007669"/>
    <property type="project" value="UniProtKB-EC"/>
</dbReference>
<keyword evidence="9" id="KW-1185">Reference proteome</keyword>
<comment type="caution">
    <text evidence="8">The sequence shown here is derived from an EMBL/GenBank/DDBJ whole genome shotgun (WGS) entry which is preliminary data.</text>
</comment>
<dbReference type="GO" id="GO:0003723">
    <property type="term" value="F:RNA binding"/>
    <property type="evidence" value="ECO:0007669"/>
    <property type="project" value="UniProtKB-UniRule"/>
</dbReference>
<name>A0A2H6KHB9_9APIC</name>
<accession>A0A2H6KHB9</accession>
<comment type="catalytic activity">
    <reaction evidence="5">
        <text>ATP + H2O = ADP + phosphate + H(+)</text>
        <dbReference type="Rhea" id="RHEA:13065"/>
        <dbReference type="ChEBI" id="CHEBI:15377"/>
        <dbReference type="ChEBI" id="CHEBI:15378"/>
        <dbReference type="ChEBI" id="CHEBI:30616"/>
        <dbReference type="ChEBI" id="CHEBI:43474"/>
        <dbReference type="ChEBI" id="CHEBI:456216"/>
        <dbReference type="EC" id="3.6.4.13"/>
    </reaction>
</comment>
<evidence type="ECO:0000259" key="6">
    <source>
        <dbReference type="PROSITE" id="PS51192"/>
    </source>
</evidence>
<reference evidence="8 9" key="1">
    <citation type="journal article" date="2017" name="BMC Genomics">
        <title>Whole-genome assembly of Babesia ovata and comparative genomics between closely related pathogens.</title>
        <authorList>
            <person name="Yamagishi J."/>
            <person name="Asada M."/>
            <person name="Hakimi H."/>
            <person name="Tanaka T.Q."/>
            <person name="Sugimoto C."/>
            <person name="Kawazu S."/>
        </authorList>
    </citation>
    <scope>NUCLEOTIDE SEQUENCE [LARGE SCALE GENOMIC DNA]</scope>
    <source>
        <strain evidence="8 9">Miyake</strain>
    </source>
</reference>
<dbReference type="OrthoDB" id="360481at2759"/>
<evidence type="ECO:0000256" key="5">
    <source>
        <dbReference type="RuleBase" id="RU365068"/>
    </source>
</evidence>
<evidence type="ECO:0000313" key="8">
    <source>
        <dbReference type="EMBL" id="GBE62371.1"/>
    </source>
</evidence>
<dbReference type="EC" id="3.6.4.13" evidence="5"/>
<dbReference type="AlphaFoldDB" id="A0A2H6KHB9"/>
<dbReference type="GO" id="GO:0016787">
    <property type="term" value="F:hydrolase activity"/>
    <property type="evidence" value="ECO:0007669"/>
    <property type="project" value="UniProtKB-KW"/>
</dbReference>
<dbReference type="InterPro" id="IPR014001">
    <property type="entry name" value="Helicase_ATP-bd"/>
</dbReference>
<comment type="domain">
    <text evidence="5">The Q motif is unique to and characteristic of the DEAD box family of RNA helicases and controls ATP binding and hydrolysis.</text>
</comment>
<keyword evidence="4 5" id="KW-0694">RNA-binding</keyword>
<comment type="function">
    <text evidence="5">RNA helicase.</text>
</comment>
<dbReference type="Pfam" id="PF00270">
    <property type="entry name" value="DEAD"/>
    <property type="match status" value="1"/>
</dbReference>
<feature type="domain" description="Helicase C-terminal" evidence="7">
    <location>
        <begin position="345"/>
        <end position="496"/>
    </location>
</feature>
<comment type="similarity">
    <text evidence="5">Belongs to the DEAD box helicase family.</text>
</comment>
<dbReference type="VEuPathDB" id="PiroplasmaDB:BOVATA_038640"/>
<evidence type="ECO:0000256" key="3">
    <source>
        <dbReference type="ARBA" id="ARBA00022840"/>
    </source>
</evidence>
<dbReference type="InterPro" id="IPR001650">
    <property type="entry name" value="Helicase_C-like"/>
</dbReference>
<dbReference type="InterPro" id="IPR011545">
    <property type="entry name" value="DEAD/DEAH_box_helicase_dom"/>
</dbReference>
<dbReference type="RefSeq" id="XP_028868614.1">
    <property type="nucleotide sequence ID" value="XM_029012781.1"/>
</dbReference>
<dbReference type="PANTHER" id="PTHR24031">
    <property type="entry name" value="RNA HELICASE"/>
    <property type="match status" value="1"/>
</dbReference>
<dbReference type="InterPro" id="IPR027417">
    <property type="entry name" value="P-loop_NTPase"/>
</dbReference>
<proteinExistence type="inferred from homology"/>
<feature type="domain" description="Helicase ATP-binding" evidence="6">
    <location>
        <begin position="88"/>
        <end position="241"/>
    </location>
</feature>
<organism evidence="8 9">
    <name type="scientific">Babesia ovata</name>
    <dbReference type="NCBI Taxonomy" id="189622"/>
    <lineage>
        <taxon>Eukaryota</taxon>
        <taxon>Sar</taxon>
        <taxon>Alveolata</taxon>
        <taxon>Apicomplexa</taxon>
        <taxon>Aconoidasida</taxon>
        <taxon>Piroplasmida</taxon>
        <taxon>Babesiidae</taxon>
        <taxon>Babesia</taxon>
    </lineage>
</organism>
<keyword evidence="5 8" id="KW-0347">Helicase</keyword>
<keyword evidence="3 5" id="KW-0067">ATP-binding</keyword>
<evidence type="ECO:0000259" key="7">
    <source>
        <dbReference type="PROSITE" id="PS51194"/>
    </source>
</evidence>
<dbReference type="Pfam" id="PF00271">
    <property type="entry name" value="Helicase_C"/>
    <property type="match status" value="1"/>
</dbReference>
<keyword evidence="1 5" id="KW-0547">Nucleotide-binding</keyword>
<dbReference type="PROSITE" id="PS51192">
    <property type="entry name" value="HELICASE_ATP_BIND_1"/>
    <property type="match status" value="1"/>
</dbReference>
<dbReference type="SMART" id="SM00487">
    <property type="entry name" value="DEXDc"/>
    <property type="match status" value="1"/>
</dbReference>
<dbReference type="GO" id="GO:0005524">
    <property type="term" value="F:ATP binding"/>
    <property type="evidence" value="ECO:0007669"/>
    <property type="project" value="UniProtKB-UniRule"/>
</dbReference>
<evidence type="ECO:0000256" key="1">
    <source>
        <dbReference type="ARBA" id="ARBA00022741"/>
    </source>
</evidence>
<dbReference type="Proteomes" id="UP000236319">
    <property type="component" value="Unassembled WGS sequence"/>
</dbReference>
<sequence length="637" mass="71260">MARMALAGAIAALTPNTSNHLYRCLARCVTPFPADVRIWGSSLIQLNPQPSPLLIRKIVQAFARRFKRVTLVANGRKVSANGIQLSSLRPQLAGGDLFIAAPQQSGKTLLYLLPEAIRRSYVKCKDVDKVAHKTLILVPTVDLVLLGSRNAAGVLRQTCSVLALYYKDVLSGQHRDLIPRSDVIYTTPHCALKAMLATPSLFEDVKTVVLDEAQRLLQAQSLSTVLRLKALLKPHIQTIILAPRNDNIVRERVSRALRVDMKVISFCPEHDGSPVTRHICGPQRSAYFDAVMKSDSNVNAPVLPMPAIELKAQEHKKRIIEHSRSKELFVDHRYRCEYVLYDPSKLCQMIHATLTKSGKTVFFYPTVRMAQFCYVYFKHCLKIKKPMYALHGGLSQEKRRYVIDVFTSVDDGVLFCTDIASLGLNLGDVDFVVHVGAPESVDVLADRVGMVKPKGCDCSNLLLLHDLDAHVLYEASQLNCDIRPTQSSPDQGTSFDVPRSWVDNPCYSASCELMYRSLLGYYCNHAMRLKFQRWQVPSLVCEILRSFGYTDTFSVSHQFASRLQLWDAPGLVVDRQSKRKTELQAAAAGYPGFRSRAIQTHTADVDEVYRAGRPIMDVTKVYASKIYTPTATVCQDA</sequence>
<evidence type="ECO:0000256" key="4">
    <source>
        <dbReference type="ARBA" id="ARBA00022884"/>
    </source>
</evidence>
<gene>
    <name evidence="8" type="ORF">BOVATA_038640</name>
</gene>
<dbReference type="GeneID" id="39876141"/>